<sequence>MEHVCIGIYVLIMATAVGVLILAKFRPQIIAPFSVVMNHVLGNKTNRFALTFFWWWIGWHFMGSPWPVKMD</sequence>
<dbReference type="AlphaFoldDB" id="A0A6J7DPI9"/>
<keyword evidence="1" id="KW-1133">Transmembrane helix</keyword>
<feature type="transmembrane region" description="Helical" evidence="1">
    <location>
        <begin position="6"/>
        <end position="25"/>
    </location>
</feature>
<protein>
    <submittedName>
        <fullName evidence="2">Unannotated protein</fullName>
    </submittedName>
</protein>
<accession>A0A6J7DPI9</accession>
<gene>
    <name evidence="2" type="ORF">UFOPK3342_01060</name>
</gene>
<keyword evidence="1" id="KW-0812">Transmembrane</keyword>
<reference evidence="2" key="1">
    <citation type="submission" date="2020-05" db="EMBL/GenBank/DDBJ databases">
        <authorList>
            <person name="Chiriac C."/>
            <person name="Salcher M."/>
            <person name="Ghai R."/>
            <person name="Kavagutti S V."/>
        </authorList>
    </citation>
    <scope>NUCLEOTIDE SEQUENCE</scope>
</reference>
<dbReference type="EMBL" id="CAFBLH010000034">
    <property type="protein sequence ID" value="CAB4872446.1"/>
    <property type="molecule type" value="Genomic_DNA"/>
</dbReference>
<evidence type="ECO:0000313" key="2">
    <source>
        <dbReference type="EMBL" id="CAB4872446.1"/>
    </source>
</evidence>
<dbReference type="InterPro" id="IPR046177">
    <property type="entry name" value="DUF6186"/>
</dbReference>
<feature type="transmembrane region" description="Helical" evidence="1">
    <location>
        <begin position="45"/>
        <end position="62"/>
    </location>
</feature>
<organism evidence="2">
    <name type="scientific">freshwater metagenome</name>
    <dbReference type="NCBI Taxonomy" id="449393"/>
    <lineage>
        <taxon>unclassified sequences</taxon>
        <taxon>metagenomes</taxon>
        <taxon>ecological metagenomes</taxon>
    </lineage>
</organism>
<name>A0A6J7DPI9_9ZZZZ</name>
<proteinExistence type="predicted"/>
<evidence type="ECO:0000256" key="1">
    <source>
        <dbReference type="SAM" id="Phobius"/>
    </source>
</evidence>
<keyword evidence="1" id="KW-0472">Membrane</keyword>
<dbReference type="Pfam" id="PF19684">
    <property type="entry name" value="DUF6186"/>
    <property type="match status" value="1"/>
</dbReference>